<keyword evidence="2" id="KW-0808">Transferase</keyword>
<feature type="binding site" evidence="4">
    <location>
        <position position="102"/>
    </location>
    <ligand>
        <name>Zn(2+)</name>
        <dbReference type="ChEBI" id="CHEBI:29105"/>
    </ligand>
</feature>
<dbReference type="GO" id="GO:0017136">
    <property type="term" value="F:histone deacetylase activity, NAD-dependent"/>
    <property type="evidence" value="ECO:0007669"/>
    <property type="project" value="TreeGrafter"/>
</dbReference>
<dbReference type="Gene3D" id="3.30.1600.10">
    <property type="entry name" value="SIR2/SIRT2 'Small Domain"/>
    <property type="match status" value="1"/>
</dbReference>
<gene>
    <name evidence="6" type="ORF">HYG86_15395</name>
</gene>
<feature type="active site" description="Proton acceptor" evidence="4">
    <location>
        <position position="94"/>
    </location>
</feature>
<keyword evidence="4" id="KW-0862">Zinc</keyword>
<evidence type="ECO:0000259" key="5">
    <source>
        <dbReference type="PROSITE" id="PS50305"/>
    </source>
</evidence>
<accession>A0A7G9WBJ2</accession>
<dbReference type="PANTHER" id="PTHR11085">
    <property type="entry name" value="NAD-DEPENDENT PROTEIN DEACYLASE SIRTUIN-5, MITOCHONDRIAL-RELATED"/>
    <property type="match status" value="1"/>
</dbReference>
<dbReference type="InterPro" id="IPR026591">
    <property type="entry name" value="Sirtuin_cat_small_dom_sf"/>
</dbReference>
<dbReference type="EC" id="2.3.1.286" evidence="1"/>
<evidence type="ECO:0000313" key="6">
    <source>
        <dbReference type="EMBL" id="QNO16054.1"/>
    </source>
</evidence>
<dbReference type="GO" id="GO:0070403">
    <property type="term" value="F:NAD+ binding"/>
    <property type="evidence" value="ECO:0007669"/>
    <property type="project" value="InterPro"/>
</dbReference>
<dbReference type="PROSITE" id="PS50305">
    <property type="entry name" value="SIRTUIN"/>
    <property type="match status" value="1"/>
</dbReference>
<sequence>MFKIATITGAGISKASGVPTFEERGDLRDKLSREFFESSPREFYDILLTMEAKIKLAKPNDAHLALAEFEVPIVTMNIDGLHHRAGSSNVVEIHGNLESVYCHSCNLDFDLNIIKENINCPECRRTLEPNVVLYGDMLPKFHEALETIGYTERLLVVGTSFYTSTVCELVDWAKFSNIPVDIINDNSETKVREYLKKYM</sequence>
<reference evidence="6 7" key="1">
    <citation type="submission" date="2020-07" db="EMBL/GenBank/DDBJ databases">
        <title>Alkalicella. sp. LB2 genome.</title>
        <authorList>
            <person name="Postec A."/>
            <person name="Quemeneur M."/>
        </authorList>
    </citation>
    <scope>NUCLEOTIDE SEQUENCE [LARGE SCALE GENOMIC DNA]</scope>
    <source>
        <strain evidence="6 7">LB2</strain>
    </source>
</reference>
<dbReference type="GO" id="GO:0046872">
    <property type="term" value="F:metal ion binding"/>
    <property type="evidence" value="ECO:0007669"/>
    <property type="project" value="UniProtKB-KW"/>
</dbReference>
<dbReference type="InterPro" id="IPR029035">
    <property type="entry name" value="DHS-like_NAD/FAD-binding_dom"/>
</dbReference>
<dbReference type="EMBL" id="CP058559">
    <property type="protein sequence ID" value="QNO16054.1"/>
    <property type="molecule type" value="Genomic_DNA"/>
</dbReference>
<feature type="binding site" evidence="4">
    <location>
        <position position="105"/>
    </location>
    <ligand>
        <name>Zn(2+)</name>
        <dbReference type="ChEBI" id="CHEBI:29105"/>
    </ligand>
</feature>
<dbReference type="RefSeq" id="WP_213166451.1">
    <property type="nucleotide sequence ID" value="NZ_CP058559.1"/>
</dbReference>
<evidence type="ECO:0000256" key="4">
    <source>
        <dbReference type="PROSITE-ProRule" id="PRU00236"/>
    </source>
</evidence>
<dbReference type="Pfam" id="PF02146">
    <property type="entry name" value="SIR2"/>
    <property type="match status" value="1"/>
</dbReference>
<evidence type="ECO:0000256" key="2">
    <source>
        <dbReference type="ARBA" id="ARBA00022679"/>
    </source>
</evidence>
<keyword evidence="7" id="KW-1185">Reference proteome</keyword>
<dbReference type="InterPro" id="IPR003000">
    <property type="entry name" value="Sirtuin"/>
</dbReference>
<feature type="domain" description="Deacetylase sirtuin-type" evidence="5">
    <location>
        <begin position="1"/>
        <end position="199"/>
    </location>
</feature>
<keyword evidence="3" id="KW-0520">NAD</keyword>
<feature type="binding site" evidence="4">
    <location>
        <position position="123"/>
    </location>
    <ligand>
        <name>Zn(2+)</name>
        <dbReference type="ChEBI" id="CHEBI:29105"/>
    </ligand>
</feature>
<dbReference type="SUPFAM" id="SSF52467">
    <property type="entry name" value="DHS-like NAD/FAD-binding domain"/>
    <property type="match status" value="1"/>
</dbReference>
<evidence type="ECO:0000256" key="1">
    <source>
        <dbReference type="ARBA" id="ARBA00012928"/>
    </source>
</evidence>
<dbReference type="KEGG" id="acae:HYG86_15395"/>
<protein>
    <recommendedName>
        <fullName evidence="1">protein acetyllysine N-acetyltransferase</fullName>
        <ecNumber evidence="1">2.3.1.286</ecNumber>
    </recommendedName>
</protein>
<dbReference type="PANTHER" id="PTHR11085:SF10">
    <property type="entry name" value="NAD-DEPENDENT PROTEIN DEACYLASE SIRTUIN-5, MITOCHONDRIAL-RELATED"/>
    <property type="match status" value="1"/>
</dbReference>
<dbReference type="InterPro" id="IPR026590">
    <property type="entry name" value="Ssirtuin_cat_dom"/>
</dbReference>
<dbReference type="InterPro" id="IPR050134">
    <property type="entry name" value="NAD-dep_sirtuin_deacylases"/>
</dbReference>
<dbReference type="Proteomes" id="UP000516160">
    <property type="component" value="Chromosome"/>
</dbReference>
<name>A0A7G9WBJ2_ALKCA</name>
<dbReference type="AlphaFoldDB" id="A0A7G9WBJ2"/>
<evidence type="ECO:0000256" key="3">
    <source>
        <dbReference type="ARBA" id="ARBA00023027"/>
    </source>
</evidence>
<dbReference type="Gene3D" id="3.40.50.1220">
    <property type="entry name" value="TPP-binding domain"/>
    <property type="match status" value="1"/>
</dbReference>
<keyword evidence="4" id="KW-0479">Metal-binding</keyword>
<evidence type="ECO:0000313" key="7">
    <source>
        <dbReference type="Proteomes" id="UP000516160"/>
    </source>
</evidence>
<feature type="binding site" evidence="4">
    <location>
        <position position="120"/>
    </location>
    <ligand>
        <name>Zn(2+)</name>
        <dbReference type="ChEBI" id="CHEBI:29105"/>
    </ligand>
</feature>
<proteinExistence type="predicted"/>
<organism evidence="6 7">
    <name type="scientific">Alkalicella caledoniensis</name>
    <dbReference type="NCBI Taxonomy" id="2731377"/>
    <lineage>
        <taxon>Bacteria</taxon>
        <taxon>Bacillati</taxon>
        <taxon>Bacillota</taxon>
        <taxon>Clostridia</taxon>
        <taxon>Eubacteriales</taxon>
        <taxon>Proteinivoracaceae</taxon>
        <taxon>Alkalicella</taxon>
    </lineage>
</organism>